<dbReference type="InterPro" id="IPR014729">
    <property type="entry name" value="Rossmann-like_a/b/a_fold"/>
</dbReference>
<dbReference type="SUPFAM" id="SSF52402">
    <property type="entry name" value="Adenine nucleotide alpha hydrolases-like"/>
    <property type="match status" value="1"/>
</dbReference>
<dbReference type="Gene3D" id="3.40.50.620">
    <property type="entry name" value="HUPs"/>
    <property type="match status" value="1"/>
</dbReference>
<protein>
    <submittedName>
        <fullName evidence="3">Universal stress protein</fullName>
    </submittedName>
</protein>
<dbReference type="InterPro" id="IPR006015">
    <property type="entry name" value="Universal_stress_UspA"/>
</dbReference>
<dbReference type="Proteomes" id="UP001199919">
    <property type="component" value="Unassembled WGS sequence"/>
</dbReference>
<dbReference type="RefSeq" id="WP_232177003.1">
    <property type="nucleotide sequence ID" value="NZ_JAJPWV010000002.1"/>
</dbReference>
<evidence type="ECO:0000256" key="1">
    <source>
        <dbReference type="ARBA" id="ARBA00008791"/>
    </source>
</evidence>
<dbReference type="PRINTS" id="PR01438">
    <property type="entry name" value="UNVRSLSTRESS"/>
</dbReference>
<dbReference type="PANTHER" id="PTHR46268:SF6">
    <property type="entry name" value="UNIVERSAL STRESS PROTEIN UP12"/>
    <property type="match status" value="1"/>
</dbReference>
<evidence type="ECO:0000259" key="2">
    <source>
        <dbReference type="Pfam" id="PF00582"/>
    </source>
</evidence>
<organism evidence="3 4">
    <name type="scientific">Mucilaginibacter roseus</name>
    <dbReference type="NCBI Taxonomy" id="1528868"/>
    <lineage>
        <taxon>Bacteria</taxon>
        <taxon>Pseudomonadati</taxon>
        <taxon>Bacteroidota</taxon>
        <taxon>Sphingobacteriia</taxon>
        <taxon>Sphingobacteriales</taxon>
        <taxon>Sphingobacteriaceae</taxon>
        <taxon>Mucilaginibacter</taxon>
    </lineage>
</organism>
<proteinExistence type="inferred from homology"/>
<evidence type="ECO:0000313" key="4">
    <source>
        <dbReference type="Proteomes" id="UP001199919"/>
    </source>
</evidence>
<sequence>MQIKKIIIGIDDSKYAEHAAKYGFDLARKFDAVVGVVNIIEPVVTPMDTSDNLLGVPLANVGGPEEIDLIRSQADSSENLIRRTVDAMAEGVQVTYFSEYGSTADGILQCAKEFHADLIVVGTHKRSGLDRLLMGDVTEGIVRRATIPVLVVPFEEGNLSIRCAVIG</sequence>
<keyword evidence="4" id="KW-1185">Reference proteome</keyword>
<dbReference type="EMBL" id="JAJPWV010000002">
    <property type="protein sequence ID" value="MCD8740613.1"/>
    <property type="molecule type" value="Genomic_DNA"/>
</dbReference>
<dbReference type="PANTHER" id="PTHR46268">
    <property type="entry name" value="STRESS RESPONSE PROTEIN NHAX"/>
    <property type="match status" value="1"/>
</dbReference>
<comment type="caution">
    <text evidence="3">The sequence shown here is derived from an EMBL/GenBank/DDBJ whole genome shotgun (WGS) entry which is preliminary data.</text>
</comment>
<reference evidence="3 4" key="1">
    <citation type="submission" date="2021-12" db="EMBL/GenBank/DDBJ databases">
        <title>Mucilaginibacter roseus genome.</title>
        <authorList>
            <person name="Ferreira J.R."/>
            <person name="Newman J.D."/>
        </authorList>
    </citation>
    <scope>NUCLEOTIDE SEQUENCE [LARGE SCALE GENOMIC DNA]</scope>
    <source>
        <strain evidence="3 4">LMG 28454</strain>
    </source>
</reference>
<dbReference type="CDD" id="cd00293">
    <property type="entry name" value="USP-like"/>
    <property type="match status" value="1"/>
</dbReference>
<name>A0ABS8U3J4_9SPHI</name>
<dbReference type="InterPro" id="IPR006016">
    <property type="entry name" value="UspA"/>
</dbReference>
<comment type="similarity">
    <text evidence="1">Belongs to the universal stress protein A family.</text>
</comment>
<feature type="domain" description="UspA" evidence="2">
    <location>
        <begin position="3"/>
        <end position="153"/>
    </location>
</feature>
<gene>
    <name evidence="3" type="ORF">LT679_08385</name>
</gene>
<evidence type="ECO:0000313" key="3">
    <source>
        <dbReference type="EMBL" id="MCD8740613.1"/>
    </source>
</evidence>
<dbReference type="Pfam" id="PF00582">
    <property type="entry name" value="Usp"/>
    <property type="match status" value="1"/>
</dbReference>
<accession>A0ABS8U3J4</accession>